<sequence length="100" mass="11098">MGACVSKQSNSTAFDSLGEGQKALLTKMAFSNALDKYYRGDARVRGIKSRLGQITSEIIESAKPGEAEKQFSQFYNNMLNRMKSGESIMAIEQMINDYTV</sequence>
<evidence type="ECO:0000313" key="1">
    <source>
        <dbReference type="EMBL" id="ATF94551.1"/>
    </source>
</evidence>
<evidence type="ECO:0000313" key="3">
    <source>
        <dbReference type="Proteomes" id="UP000217979"/>
    </source>
</evidence>
<proteinExistence type="predicted"/>
<protein>
    <submittedName>
        <fullName evidence="1">Uncharacterized protein</fullName>
    </submittedName>
</protein>
<dbReference type="RefSeq" id="WP_061276944.1">
    <property type="nucleotide sequence ID" value="NZ_CP023525.1"/>
</dbReference>
<reference evidence="2 4" key="2">
    <citation type="submission" date="2018-06" db="EMBL/GenBank/DDBJ databases">
        <authorList>
            <consortium name="Pathogen Informatics"/>
            <person name="Doyle S."/>
        </authorList>
    </citation>
    <scope>NUCLEOTIDE SEQUENCE [LARGE SCALE GENOMIC DNA]</scope>
    <source>
        <strain evidence="2 4">NCTC12120</strain>
    </source>
</reference>
<dbReference type="Proteomes" id="UP000251197">
    <property type="component" value="Unassembled WGS sequence"/>
</dbReference>
<evidence type="ECO:0000313" key="2">
    <source>
        <dbReference type="EMBL" id="SQA98003.1"/>
    </source>
</evidence>
<reference evidence="1 3" key="1">
    <citation type="submission" date="2017-09" db="EMBL/GenBank/DDBJ databases">
        <title>FDA dAtabase for Regulatory Grade micrObial Sequences (FDA-ARGOS): Supporting development and validation of Infectious Disease Dx tests.</title>
        <authorList>
            <person name="Minogue T."/>
            <person name="Wolcott M."/>
            <person name="Wasieloski L."/>
            <person name="Aguilar W."/>
            <person name="Moore D."/>
            <person name="Tallon L."/>
            <person name="Sadzewicz L."/>
            <person name="Ott S."/>
            <person name="Zhao X."/>
            <person name="Nagaraj S."/>
            <person name="Vavikolanu K."/>
            <person name="Aluvathingal J."/>
            <person name="Nadendla S."/>
            <person name="Sichtig H."/>
        </authorList>
    </citation>
    <scope>NUCLEOTIDE SEQUENCE [LARGE SCALE GENOMIC DNA]</scope>
    <source>
        <strain evidence="1 3">FDAARGOS_392</strain>
    </source>
</reference>
<dbReference type="AlphaFoldDB" id="A0A291E3C6"/>
<name>A0A291E3C6_9ENTR</name>
<evidence type="ECO:0000313" key="4">
    <source>
        <dbReference type="Proteomes" id="UP000251197"/>
    </source>
</evidence>
<dbReference type="EMBL" id="CP023525">
    <property type="protein sequence ID" value="ATF94551.1"/>
    <property type="molecule type" value="Genomic_DNA"/>
</dbReference>
<accession>A0A291E3C6</accession>
<organism evidence="1 3">
    <name type="scientific">Cedecea neteri</name>
    <dbReference type="NCBI Taxonomy" id="158822"/>
    <lineage>
        <taxon>Bacteria</taxon>
        <taxon>Pseudomonadati</taxon>
        <taxon>Pseudomonadota</taxon>
        <taxon>Gammaproteobacteria</taxon>
        <taxon>Enterobacterales</taxon>
        <taxon>Enterobacteriaceae</taxon>
        <taxon>Cedecea</taxon>
    </lineage>
</organism>
<dbReference type="Proteomes" id="UP000217979">
    <property type="component" value="Chromosome"/>
</dbReference>
<gene>
    <name evidence="1" type="ORF">CO704_21885</name>
    <name evidence="2" type="ORF">NCTC12120_01853</name>
</gene>
<dbReference type="EMBL" id="UAVU01000003">
    <property type="protein sequence ID" value="SQA98003.1"/>
    <property type="molecule type" value="Genomic_DNA"/>
</dbReference>